<reference evidence="8 9" key="1">
    <citation type="submission" date="2024-08" db="EMBL/GenBank/DDBJ databases">
        <title>Whole-genome sequencing of halo(alkali)philic microorganisms from hypersaline lakes.</title>
        <authorList>
            <person name="Sorokin D.Y."/>
            <person name="Merkel A.Y."/>
            <person name="Messina E."/>
            <person name="Yakimov M."/>
        </authorList>
    </citation>
    <scope>NUCLEOTIDE SEQUENCE [LARGE SCALE GENOMIC DNA]</scope>
    <source>
        <strain evidence="8 9">Cl-TMA</strain>
    </source>
</reference>
<dbReference type="Pfam" id="PF00005">
    <property type="entry name" value="ABC_tran"/>
    <property type="match status" value="1"/>
</dbReference>
<organism evidence="8 9">
    <name type="scientific">Thiohalorhabdus methylotrophus</name>
    <dbReference type="NCBI Taxonomy" id="3242694"/>
    <lineage>
        <taxon>Bacteria</taxon>
        <taxon>Pseudomonadati</taxon>
        <taxon>Pseudomonadota</taxon>
        <taxon>Gammaproteobacteria</taxon>
        <taxon>Thiohalorhabdales</taxon>
        <taxon>Thiohalorhabdaceae</taxon>
        <taxon>Thiohalorhabdus</taxon>
    </lineage>
</organism>
<dbReference type="InterPro" id="IPR027417">
    <property type="entry name" value="P-loop_NTPase"/>
</dbReference>
<sequence>MSRKRSEFEARSGAPGGTSPPPAATVIRARGLTKRFAGAAPVVDGIDLEVRRGECFGLLGPNGAGKSTTIRMILGLSPFTAGELTVLGQPVPEAVRRIRARCGVVPQHDNLDIDLTVAANLEVYGRYFGVGRREVRERMDRLLAVFQLDKRKHAPIEALSGGMKRRLAIARALINDPELVVLDEPTTGLDPQARRNAWQRLRQLKGEGRTLLLTTHYMEEAARLCDRLVVMDRGRILDLGAPGELVARNVEPQVVEVPLEQESLPDLARSLDYRLVTAGDTAYFYTHDAAPVLEHLHAAGSTTHFHRPANLEDVFLRLTGHELQEA</sequence>
<dbReference type="InterPro" id="IPR050763">
    <property type="entry name" value="ABC_transporter_ATP-binding"/>
</dbReference>
<keyword evidence="4" id="KW-0547">Nucleotide-binding</keyword>
<dbReference type="RefSeq" id="WP_373655148.1">
    <property type="nucleotide sequence ID" value="NZ_JBGUAW010000003.1"/>
</dbReference>
<proteinExistence type="inferred from homology"/>
<dbReference type="Gene3D" id="3.40.50.300">
    <property type="entry name" value="P-loop containing nucleotide triphosphate hydrolases"/>
    <property type="match status" value="1"/>
</dbReference>
<dbReference type="PANTHER" id="PTHR42711">
    <property type="entry name" value="ABC TRANSPORTER ATP-BINDING PROTEIN"/>
    <property type="match status" value="1"/>
</dbReference>
<dbReference type="InterPro" id="IPR003439">
    <property type="entry name" value="ABC_transporter-like_ATP-bd"/>
</dbReference>
<evidence type="ECO:0000256" key="6">
    <source>
        <dbReference type="SAM" id="MobiDB-lite"/>
    </source>
</evidence>
<evidence type="ECO:0000313" key="9">
    <source>
        <dbReference type="Proteomes" id="UP001575181"/>
    </source>
</evidence>
<dbReference type="PROSITE" id="PS00211">
    <property type="entry name" value="ABC_TRANSPORTER_1"/>
    <property type="match status" value="1"/>
</dbReference>
<feature type="region of interest" description="Disordered" evidence="6">
    <location>
        <begin position="1"/>
        <end position="23"/>
    </location>
</feature>
<dbReference type="EMBL" id="JBGUAW010000003">
    <property type="protein sequence ID" value="MFA9460365.1"/>
    <property type="molecule type" value="Genomic_DNA"/>
</dbReference>
<comment type="similarity">
    <text evidence="1">Belongs to the ABC transporter superfamily.</text>
</comment>
<dbReference type="SUPFAM" id="SSF52540">
    <property type="entry name" value="P-loop containing nucleoside triphosphate hydrolases"/>
    <property type="match status" value="1"/>
</dbReference>
<evidence type="ECO:0000259" key="7">
    <source>
        <dbReference type="PROSITE" id="PS50893"/>
    </source>
</evidence>
<dbReference type="InterPro" id="IPR003593">
    <property type="entry name" value="AAA+_ATPase"/>
</dbReference>
<evidence type="ECO:0000256" key="3">
    <source>
        <dbReference type="ARBA" id="ARBA00022458"/>
    </source>
</evidence>
<gene>
    <name evidence="8" type="ORF">ACERLL_05935</name>
</gene>
<protein>
    <submittedName>
        <fullName evidence="8">ATP-binding cassette domain-containing protein</fullName>
    </submittedName>
</protein>
<dbReference type="PANTHER" id="PTHR42711:SF5">
    <property type="entry name" value="ABC TRANSPORTER ATP-BINDING PROTEIN NATA"/>
    <property type="match status" value="1"/>
</dbReference>
<evidence type="ECO:0000256" key="5">
    <source>
        <dbReference type="ARBA" id="ARBA00022840"/>
    </source>
</evidence>
<evidence type="ECO:0000256" key="2">
    <source>
        <dbReference type="ARBA" id="ARBA00022448"/>
    </source>
</evidence>
<name>A0ABV4TUW8_9GAMM</name>
<evidence type="ECO:0000313" key="8">
    <source>
        <dbReference type="EMBL" id="MFA9460365.1"/>
    </source>
</evidence>
<dbReference type="GO" id="GO:0005524">
    <property type="term" value="F:ATP binding"/>
    <property type="evidence" value="ECO:0007669"/>
    <property type="project" value="UniProtKB-KW"/>
</dbReference>
<keyword evidence="3" id="KW-0536">Nodulation</keyword>
<dbReference type="InterPro" id="IPR017871">
    <property type="entry name" value="ABC_transporter-like_CS"/>
</dbReference>
<keyword evidence="9" id="KW-1185">Reference proteome</keyword>
<evidence type="ECO:0000256" key="1">
    <source>
        <dbReference type="ARBA" id="ARBA00005417"/>
    </source>
</evidence>
<dbReference type="SMART" id="SM00382">
    <property type="entry name" value="AAA"/>
    <property type="match status" value="1"/>
</dbReference>
<dbReference type="Proteomes" id="UP001575181">
    <property type="component" value="Unassembled WGS sequence"/>
</dbReference>
<dbReference type="PROSITE" id="PS50893">
    <property type="entry name" value="ABC_TRANSPORTER_2"/>
    <property type="match status" value="1"/>
</dbReference>
<comment type="caution">
    <text evidence="8">The sequence shown here is derived from an EMBL/GenBank/DDBJ whole genome shotgun (WGS) entry which is preliminary data.</text>
</comment>
<keyword evidence="2" id="KW-0813">Transport</keyword>
<feature type="compositionally biased region" description="Basic and acidic residues" evidence="6">
    <location>
        <begin position="1"/>
        <end position="10"/>
    </location>
</feature>
<accession>A0ABV4TUW8</accession>
<keyword evidence="5 8" id="KW-0067">ATP-binding</keyword>
<feature type="domain" description="ABC transporter" evidence="7">
    <location>
        <begin position="27"/>
        <end position="258"/>
    </location>
</feature>
<evidence type="ECO:0000256" key="4">
    <source>
        <dbReference type="ARBA" id="ARBA00022741"/>
    </source>
</evidence>